<evidence type="ECO:0008006" key="3">
    <source>
        <dbReference type="Google" id="ProtNLM"/>
    </source>
</evidence>
<organism evidence="1 2">
    <name type="scientific">Sporolactobacillus inulinus</name>
    <dbReference type="NCBI Taxonomy" id="2078"/>
    <lineage>
        <taxon>Bacteria</taxon>
        <taxon>Bacillati</taxon>
        <taxon>Bacillota</taxon>
        <taxon>Bacilli</taxon>
        <taxon>Bacillales</taxon>
        <taxon>Sporolactobacillaceae</taxon>
        <taxon>Sporolactobacillus</taxon>
    </lineage>
</organism>
<dbReference type="EMBL" id="BEXB01000014">
    <property type="protein sequence ID" value="GAY76443.1"/>
    <property type="molecule type" value="Genomic_DNA"/>
</dbReference>
<evidence type="ECO:0000313" key="1">
    <source>
        <dbReference type="EMBL" id="GAY76443.1"/>
    </source>
</evidence>
<gene>
    <name evidence="1" type="ORF">NBRC111894_1997</name>
</gene>
<dbReference type="AlphaFoldDB" id="A0A4Y1ZBX6"/>
<proteinExistence type="predicted"/>
<evidence type="ECO:0000313" key="2">
    <source>
        <dbReference type="Proteomes" id="UP000319716"/>
    </source>
</evidence>
<dbReference type="InterPro" id="IPR025613">
    <property type="entry name" value="YlbE"/>
</dbReference>
<protein>
    <recommendedName>
        <fullName evidence="3">YlbE-like protein</fullName>
    </recommendedName>
</protein>
<dbReference type="Proteomes" id="UP000319716">
    <property type="component" value="Unassembled WGS sequence"/>
</dbReference>
<reference evidence="1 2" key="1">
    <citation type="submission" date="2017-11" db="EMBL/GenBank/DDBJ databases">
        <title>Draft Genome Sequence of Sporolactobacillus inulinus NBRC 111894 Isolated from Koso, a Japanese Sugar-Vegetable Fermented Beverage.</title>
        <authorList>
            <person name="Chiou T.Y."/>
            <person name="Oshima K."/>
            <person name="Suda W."/>
            <person name="Hattori M."/>
            <person name="Takahashi T."/>
        </authorList>
    </citation>
    <scope>NUCLEOTIDE SEQUENCE [LARGE SCALE GENOMIC DNA]</scope>
    <source>
        <strain evidence="1 2">NBRC111894</strain>
    </source>
</reference>
<name>A0A4Y1ZBX6_9BACL</name>
<sequence length="57" mass="7014">MRKEIQTYLDQNVDLKLFVRMHPEWYRTLSRSPWEVQTLNQRRIFLWSNIQSAVGSF</sequence>
<dbReference type="Pfam" id="PF14003">
    <property type="entry name" value="YlbE"/>
    <property type="match status" value="1"/>
</dbReference>
<comment type="caution">
    <text evidence="1">The sequence shown here is derived from an EMBL/GenBank/DDBJ whole genome shotgun (WGS) entry which is preliminary data.</text>
</comment>
<accession>A0A4Y1ZBX6</accession>